<evidence type="ECO:0000256" key="6">
    <source>
        <dbReference type="ARBA" id="ARBA00022982"/>
    </source>
</evidence>
<dbReference type="PANTHER" id="PTHR43112:SF9">
    <property type="entry name" value="FERREDOXIN C 1, CHLOROPLASTIC"/>
    <property type="match status" value="1"/>
</dbReference>
<evidence type="ECO:0000256" key="8">
    <source>
        <dbReference type="ARBA" id="ARBA00023014"/>
    </source>
</evidence>
<sequence>MAAVNLILIPSPLTARASGVFTPSQISISSTSLLQRRRSCSPLVSLAAYKVSIEHEGETKVFDVEEDESILEKALEEGLDVPCDCMLGVCMTCPAKLISGSVDQSQGMLSDDVIEKGYTLLCVSNPVSDCVIRTIPEEELLSLQLVTSND</sequence>
<comment type="similarity">
    <text evidence="2 9">Belongs to the 2Fe2S plant-type ferredoxin family.</text>
</comment>
<dbReference type="GO" id="GO:0022900">
    <property type="term" value="P:electron transport chain"/>
    <property type="evidence" value="ECO:0007669"/>
    <property type="project" value="InterPro"/>
</dbReference>
<dbReference type="EMBL" id="LFYR01001452">
    <property type="protein sequence ID" value="KMZ61654.1"/>
    <property type="molecule type" value="Genomic_DNA"/>
</dbReference>
<name>A0A0K9NY43_ZOSMR</name>
<dbReference type="NCBIfam" id="TIGR02008">
    <property type="entry name" value="fdx_plant"/>
    <property type="match status" value="1"/>
</dbReference>
<evidence type="ECO:0000256" key="2">
    <source>
        <dbReference type="ARBA" id="ARBA00007874"/>
    </source>
</evidence>
<comment type="caution">
    <text evidence="11">The sequence shown here is derived from an EMBL/GenBank/DDBJ whole genome shotgun (WGS) entry which is preliminary data.</text>
</comment>
<dbReference type="GO" id="GO:0051537">
    <property type="term" value="F:2 iron, 2 sulfur cluster binding"/>
    <property type="evidence" value="ECO:0007669"/>
    <property type="project" value="UniProtKB-KW"/>
</dbReference>
<keyword evidence="12" id="KW-1185">Reference proteome</keyword>
<dbReference type="AlphaFoldDB" id="A0A0K9NY43"/>
<dbReference type="OrthoDB" id="1885901at2759"/>
<keyword evidence="6 9" id="KW-0249">Electron transport</keyword>
<evidence type="ECO:0000256" key="4">
    <source>
        <dbReference type="ARBA" id="ARBA00022714"/>
    </source>
</evidence>
<comment type="cofactor">
    <cofactor evidence="9">
        <name>[2Fe-2S] cluster</name>
        <dbReference type="ChEBI" id="CHEBI:190135"/>
    </cofactor>
    <text evidence="9">Binds 1 [2Fe-2S] cluster.</text>
</comment>
<evidence type="ECO:0000256" key="5">
    <source>
        <dbReference type="ARBA" id="ARBA00022723"/>
    </source>
</evidence>
<keyword evidence="3 9" id="KW-0813">Transport</keyword>
<dbReference type="CDD" id="cd00207">
    <property type="entry name" value="fer2"/>
    <property type="match status" value="1"/>
</dbReference>
<accession>A0A0K9NY43</accession>
<keyword evidence="7 9" id="KW-0408">Iron</keyword>
<dbReference type="STRING" id="29655.A0A0K9NY43"/>
<evidence type="ECO:0000256" key="3">
    <source>
        <dbReference type="ARBA" id="ARBA00022448"/>
    </source>
</evidence>
<keyword evidence="8 9" id="KW-0411">Iron-sulfur</keyword>
<dbReference type="Pfam" id="PF00111">
    <property type="entry name" value="Fer2"/>
    <property type="match status" value="1"/>
</dbReference>
<keyword evidence="9" id="KW-0934">Plastid</keyword>
<evidence type="ECO:0000256" key="7">
    <source>
        <dbReference type="ARBA" id="ARBA00023004"/>
    </source>
</evidence>
<evidence type="ECO:0000256" key="1">
    <source>
        <dbReference type="ARBA" id="ARBA00004229"/>
    </source>
</evidence>
<dbReference type="GO" id="GO:0046872">
    <property type="term" value="F:metal ion binding"/>
    <property type="evidence" value="ECO:0007669"/>
    <property type="project" value="UniProtKB-KW"/>
</dbReference>
<keyword evidence="4 9" id="KW-0001">2Fe-2S</keyword>
<dbReference type="InterPro" id="IPR010241">
    <property type="entry name" value="Fd_pln"/>
</dbReference>
<dbReference type="PROSITE" id="PS51085">
    <property type="entry name" value="2FE2S_FER_2"/>
    <property type="match status" value="1"/>
</dbReference>
<comment type="subcellular location">
    <subcellularLocation>
        <location evidence="1 9">Plastid</location>
        <location evidence="1 9">Chloroplast</location>
    </subcellularLocation>
</comment>
<dbReference type="PANTHER" id="PTHR43112">
    <property type="entry name" value="FERREDOXIN"/>
    <property type="match status" value="1"/>
</dbReference>
<dbReference type="SUPFAM" id="SSF54292">
    <property type="entry name" value="2Fe-2S ferredoxin-like"/>
    <property type="match status" value="1"/>
</dbReference>
<dbReference type="GO" id="GO:0009507">
    <property type="term" value="C:chloroplast"/>
    <property type="evidence" value="ECO:0000318"/>
    <property type="project" value="GO_Central"/>
</dbReference>
<protein>
    <recommendedName>
        <fullName evidence="9">Ferredoxin</fullName>
    </recommendedName>
</protein>
<dbReference type="OMA" id="DCHIRTI"/>
<comment type="function">
    <text evidence="9">Ferredoxins are iron-sulfur proteins that transfer electrons in a wide variety of metabolic reactions.</text>
</comment>
<gene>
    <name evidence="11" type="ORF">ZOSMA_50G00730</name>
</gene>
<dbReference type="InterPro" id="IPR001041">
    <property type="entry name" value="2Fe-2S_ferredoxin-type"/>
</dbReference>
<dbReference type="InterPro" id="IPR036010">
    <property type="entry name" value="2Fe-2S_ferredoxin-like_sf"/>
</dbReference>
<evidence type="ECO:0000259" key="10">
    <source>
        <dbReference type="PROSITE" id="PS51085"/>
    </source>
</evidence>
<feature type="domain" description="2Fe-2S ferredoxin-type" evidence="10">
    <location>
        <begin position="49"/>
        <end position="138"/>
    </location>
</feature>
<dbReference type="GO" id="GO:0009055">
    <property type="term" value="F:electron transfer activity"/>
    <property type="evidence" value="ECO:0007669"/>
    <property type="project" value="InterPro"/>
</dbReference>
<evidence type="ECO:0000313" key="11">
    <source>
        <dbReference type="EMBL" id="KMZ61654.1"/>
    </source>
</evidence>
<evidence type="ECO:0000256" key="9">
    <source>
        <dbReference type="RuleBase" id="RU364001"/>
    </source>
</evidence>
<dbReference type="Gene3D" id="3.10.20.30">
    <property type="match status" value="1"/>
</dbReference>
<keyword evidence="9" id="KW-0150">Chloroplast</keyword>
<reference evidence="12" key="1">
    <citation type="journal article" date="2016" name="Nature">
        <title>The genome of the seagrass Zostera marina reveals angiosperm adaptation to the sea.</title>
        <authorList>
            <person name="Olsen J.L."/>
            <person name="Rouze P."/>
            <person name="Verhelst B."/>
            <person name="Lin Y.-C."/>
            <person name="Bayer T."/>
            <person name="Collen J."/>
            <person name="Dattolo E."/>
            <person name="De Paoli E."/>
            <person name="Dittami S."/>
            <person name="Maumus F."/>
            <person name="Michel G."/>
            <person name="Kersting A."/>
            <person name="Lauritano C."/>
            <person name="Lohaus R."/>
            <person name="Toepel M."/>
            <person name="Tonon T."/>
            <person name="Vanneste K."/>
            <person name="Amirebrahimi M."/>
            <person name="Brakel J."/>
            <person name="Bostroem C."/>
            <person name="Chovatia M."/>
            <person name="Grimwood J."/>
            <person name="Jenkins J.W."/>
            <person name="Jueterbock A."/>
            <person name="Mraz A."/>
            <person name="Stam W.T."/>
            <person name="Tice H."/>
            <person name="Bornberg-Bauer E."/>
            <person name="Green P.J."/>
            <person name="Pearson G.A."/>
            <person name="Procaccini G."/>
            <person name="Duarte C.M."/>
            <person name="Schmutz J."/>
            <person name="Reusch T.B.H."/>
            <person name="Van de Peer Y."/>
        </authorList>
    </citation>
    <scope>NUCLEOTIDE SEQUENCE [LARGE SCALE GENOMIC DNA]</scope>
    <source>
        <strain evidence="12">cv. Finnish</strain>
    </source>
</reference>
<keyword evidence="5 9" id="KW-0479">Metal-binding</keyword>
<proteinExistence type="inferred from homology"/>
<dbReference type="Proteomes" id="UP000036987">
    <property type="component" value="Unassembled WGS sequence"/>
</dbReference>
<dbReference type="InterPro" id="IPR012675">
    <property type="entry name" value="Beta-grasp_dom_sf"/>
</dbReference>
<evidence type="ECO:0000313" key="12">
    <source>
        <dbReference type="Proteomes" id="UP000036987"/>
    </source>
</evidence>
<organism evidence="11 12">
    <name type="scientific">Zostera marina</name>
    <name type="common">Eelgrass</name>
    <dbReference type="NCBI Taxonomy" id="29655"/>
    <lineage>
        <taxon>Eukaryota</taxon>
        <taxon>Viridiplantae</taxon>
        <taxon>Streptophyta</taxon>
        <taxon>Embryophyta</taxon>
        <taxon>Tracheophyta</taxon>
        <taxon>Spermatophyta</taxon>
        <taxon>Magnoliopsida</taxon>
        <taxon>Liliopsida</taxon>
        <taxon>Zosteraceae</taxon>
        <taxon>Zostera</taxon>
    </lineage>
</organism>